<dbReference type="Proteomes" id="UP000278351">
    <property type="component" value="Unassembled WGS sequence"/>
</dbReference>
<accession>A0A3N4PNE3</accession>
<evidence type="ECO:0000313" key="1">
    <source>
        <dbReference type="EMBL" id="RPE09686.1"/>
    </source>
</evidence>
<proteinExistence type="predicted"/>
<gene>
    <name evidence="1" type="ORF">EGT74_22185</name>
</gene>
<protein>
    <submittedName>
        <fullName evidence="1">Uncharacterized protein</fullName>
    </submittedName>
</protein>
<comment type="caution">
    <text evidence="1">The sequence shown here is derived from an EMBL/GenBank/DDBJ whole genome shotgun (WGS) entry which is preliminary data.</text>
</comment>
<sequence>MVRAYIINHQDFAEDCGCVHYIAQAFDDQGNNNQLQASAPTLKLQDYVPAHTSPVPAVLPRTASPLAVMAPNHYRSAGLTAVFHPPCHTASRFFI</sequence>
<reference evidence="1 2" key="1">
    <citation type="submission" date="2018-11" db="EMBL/GenBank/DDBJ databases">
        <title>Chitinophaga lutea sp.nov., isolate from arsenic contaminated soil.</title>
        <authorList>
            <person name="Zong Y."/>
        </authorList>
    </citation>
    <scope>NUCLEOTIDE SEQUENCE [LARGE SCALE GENOMIC DNA]</scope>
    <source>
        <strain evidence="1 2">ZY74</strain>
    </source>
</reference>
<keyword evidence="2" id="KW-1185">Reference proteome</keyword>
<dbReference type="AlphaFoldDB" id="A0A3N4PNE3"/>
<dbReference type="EMBL" id="RPDH01000002">
    <property type="protein sequence ID" value="RPE09686.1"/>
    <property type="molecule type" value="Genomic_DNA"/>
</dbReference>
<name>A0A3N4PNE3_9BACT</name>
<evidence type="ECO:0000313" key="2">
    <source>
        <dbReference type="Proteomes" id="UP000278351"/>
    </source>
</evidence>
<organism evidence="1 2">
    <name type="scientific">Chitinophaga lutea</name>
    <dbReference type="NCBI Taxonomy" id="2488634"/>
    <lineage>
        <taxon>Bacteria</taxon>
        <taxon>Pseudomonadati</taxon>
        <taxon>Bacteroidota</taxon>
        <taxon>Chitinophagia</taxon>
        <taxon>Chitinophagales</taxon>
        <taxon>Chitinophagaceae</taxon>
        <taxon>Chitinophaga</taxon>
    </lineage>
</organism>